<evidence type="ECO:0000313" key="2">
    <source>
        <dbReference type="Proteomes" id="UP000599523"/>
    </source>
</evidence>
<organism evidence="1 2">
    <name type="scientific">Azoarcus taiwanensis</name>
    <dbReference type="NCBI Taxonomy" id="666964"/>
    <lineage>
        <taxon>Bacteria</taxon>
        <taxon>Pseudomonadati</taxon>
        <taxon>Pseudomonadota</taxon>
        <taxon>Betaproteobacteria</taxon>
        <taxon>Rhodocyclales</taxon>
        <taxon>Zoogloeaceae</taxon>
        <taxon>Azoarcus</taxon>
    </lineage>
</organism>
<dbReference type="Proteomes" id="UP000599523">
    <property type="component" value="Unassembled WGS sequence"/>
</dbReference>
<accession>A0A972F813</accession>
<gene>
    <name evidence="1" type="ORF">GPA21_11760</name>
</gene>
<keyword evidence="2" id="KW-1185">Reference proteome</keyword>
<comment type="caution">
    <text evidence="1">The sequence shown here is derived from an EMBL/GenBank/DDBJ whole genome shotgun (WGS) entry which is preliminary data.</text>
</comment>
<proteinExistence type="predicted"/>
<protein>
    <submittedName>
        <fullName evidence="1">Uncharacterized protein</fullName>
    </submittedName>
</protein>
<sequence>MLAINVLVLSGLAACSVPGTAPRLTSTPRFSPQQWLKTDSDHFVEVSQRRIFISLRSLAEKLYRRNPRQWRKTDAGSVEEAVSRIFDVEHGWRFEGLGRRRGIDALHVAFDPSFTGDRVQAFIVGLASMVQTAFGDKVGFYMLNDLDAQHFYNAARNVEIAAWKLATARHQDGRLLLLSNEMGTINNLSFEREFGRVIGILEVLTEVIEHKTERTVVRVVQNMATAVFLPLP</sequence>
<reference evidence="1" key="1">
    <citation type="submission" date="2019-12" db="EMBL/GenBank/DDBJ databases">
        <title>Comparative genomics gives insights into the taxonomy of the Azoarcus-Aromatoleum group and reveals separate origins of nif in the plant-associated Azoarcus and non-plant-associated Aromatoleum sub-groups.</title>
        <authorList>
            <person name="Lafos M."/>
            <person name="Maluk M."/>
            <person name="Batista M."/>
            <person name="Junghare M."/>
            <person name="Carmona M."/>
            <person name="Faoro H."/>
            <person name="Cruz L.M."/>
            <person name="Battistoni F."/>
            <person name="De Souza E."/>
            <person name="Pedrosa F."/>
            <person name="Chen W.-M."/>
            <person name="Poole P.S."/>
            <person name="Dixon R.A."/>
            <person name="James E.K."/>
        </authorList>
    </citation>
    <scope>NUCLEOTIDE SEQUENCE</scope>
    <source>
        <strain evidence="1">NSC3</strain>
    </source>
</reference>
<dbReference type="AlphaFoldDB" id="A0A972F813"/>
<dbReference type="EMBL" id="WTVM01000066">
    <property type="protein sequence ID" value="NMG03643.1"/>
    <property type="molecule type" value="Genomic_DNA"/>
</dbReference>
<evidence type="ECO:0000313" key="1">
    <source>
        <dbReference type="EMBL" id="NMG03643.1"/>
    </source>
</evidence>
<name>A0A972F813_9RHOO</name>